<accession>A0ABQ1LBZ8</accession>
<evidence type="ECO:0000256" key="3">
    <source>
        <dbReference type="ARBA" id="ARBA00011049"/>
    </source>
</evidence>
<dbReference type="InterPro" id="IPR036429">
    <property type="entry name" value="SpoA-like_sf"/>
</dbReference>
<evidence type="ECO:0000313" key="13">
    <source>
        <dbReference type="EMBL" id="GGC22563.1"/>
    </source>
</evidence>
<evidence type="ECO:0000256" key="6">
    <source>
        <dbReference type="ARBA" id="ARBA00022500"/>
    </source>
</evidence>
<evidence type="ECO:0000256" key="5">
    <source>
        <dbReference type="ARBA" id="ARBA00022475"/>
    </source>
</evidence>
<dbReference type="NCBIfam" id="TIGR01397">
    <property type="entry name" value="fliM_switch"/>
    <property type="match status" value="1"/>
</dbReference>
<keyword evidence="13" id="KW-0282">Flagellum</keyword>
<keyword evidence="6" id="KW-0145">Chemotaxis</keyword>
<dbReference type="Gene3D" id="2.30.330.10">
    <property type="entry name" value="SpoA-like"/>
    <property type="match status" value="1"/>
</dbReference>
<reference evidence="14" key="1">
    <citation type="journal article" date="2019" name="Int. J. Syst. Evol. Microbiol.">
        <title>The Global Catalogue of Microorganisms (GCM) 10K type strain sequencing project: providing services to taxonomists for standard genome sequencing and annotation.</title>
        <authorList>
            <consortium name="The Broad Institute Genomics Platform"/>
            <consortium name="The Broad Institute Genome Sequencing Center for Infectious Disease"/>
            <person name="Wu L."/>
            <person name="Ma J."/>
        </authorList>
    </citation>
    <scope>NUCLEOTIDE SEQUENCE [LARGE SCALE GENOMIC DNA]</scope>
    <source>
        <strain evidence="14">CGMCC 1.12478</strain>
    </source>
</reference>
<name>A0ABQ1LBZ8_9RHOB</name>
<keyword evidence="13" id="KW-0966">Cell projection</keyword>
<keyword evidence="14" id="KW-1185">Reference proteome</keyword>
<comment type="subcellular location">
    <subcellularLocation>
        <location evidence="1">Bacterial flagellum basal body</location>
    </subcellularLocation>
    <subcellularLocation>
        <location evidence="2">Cell membrane</location>
        <topology evidence="2">Peripheral membrane protein</topology>
    </subcellularLocation>
</comment>
<dbReference type="PANTHER" id="PTHR30034">
    <property type="entry name" value="FLAGELLAR MOTOR SWITCH PROTEIN FLIM"/>
    <property type="match status" value="1"/>
</dbReference>
<keyword evidence="13" id="KW-0969">Cilium</keyword>
<keyword evidence="7" id="KW-0283">Flagellar rotation</keyword>
<dbReference type="SUPFAM" id="SSF101801">
    <property type="entry name" value="Surface presentation of antigens (SPOA)"/>
    <property type="match status" value="1"/>
</dbReference>
<evidence type="ECO:0000256" key="7">
    <source>
        <dbReference type="ARBA" id="ARBA00022779"/>
    </source>
</evidence>
<evidence type="ECO:0000256" key="4">
    <source>
        <dbReference type="ARBA" id="ARBA00021898"/>
    </source>
</evidence>
<dbReference type="InterPro" id="IPR001689">
    <property type="entry name" value="Flag_FliM"/>
</dbReference>
<comment type="similarity">
    <text evidence="3">Belongs to the FliM family.</text>
</comment>
<evidence type="ECO:0000256" key="8">
    <source>
        <dbReference type="ARBA" id="ARBA00023136"/>
    </source>
</evidence>
<dbReference type="Pfam" id="PF02154">
    <property type="entry name" value="FliM"/>
    <property type="match status" value="1"/>
</dbReference>
<evidence type="ECO:0000259" key="12">
    <source>
        <dbReference type="Pfam" id="PF01052"/>
    </source>
</evidence>
<dbReference type="CDD" id="cd17908">
    <property type="entry name" value="FliM"/>
    <property type="match status" value="1"/>
</dbReference>
<dbReference type="InterPro" id="IPR028976">
    <property type="entry name" value="CheC-like_sf"/>
</dbReference>
<dbReference type="Gene3D" id="3.40.1550.10">
    <property type="entry name" value="CheC-like"/>
    <property type="match status" value="1"/>
</dbReference>
<dbReference type="InterPro" id="IPR001543">
    <property type="entry name" value="FliN-like_C"/>
</dbReference>
<keyword evidence="5" id="KW-1003">Cell membrane</keyword>
<evidence type="ECO:0000256" key="2">
    <source>
        <dbReference type="ARBA" id="ARBA00004202"/>
    </source>
</evidence>
<dbReference type="EMBL" id="BMFC01000023">
    <property type="protein sequence ID" value="GGC22563.1"/>
    <property type="molecule type" value="Genomic_DNA"/>
</dbReference>
<comment type="caution">
    <text evidence="13">The sequence shown here is derived from an EMBL/GenBank/DDBJ whole genome shotgun (WGS) entry which is preliminary data.</text>
</comment>
<organism evidence="13 14">
    <name type="scientific">Marivita lacus</name>
    <dbReference type="NCBI Taxonomy" id="1323742"/>
    <lineage>
        <taxon>Bacteria</taxon>
        <taxon>Pseudomonadati</taxon>
        <taxon>Pseudomonadota</taxon>
        <taxon>Alphaproteobacteria</taxon>
        <taxon>Rhodobacterales</taxon>
        <taxon>Roseobacteraceae</taxon>
        <taxon>Marivita</taxon>
    </lineage>
</organism>
<evidence type="ECO:0000256" key="1">
    <source>
        <dbReference type="ARBA" id="ARBA00004117"/>
    </source>
</evidence>
<dbReference type="SUPFAM" id="SSF103039">
    <property type="entry name" value="CheC-like"/>
    <property type="match status" value="1"/>
</dbReference>
<keyword evidence="8" id="KW-0472">Membrane</keyword>
<sequence>MAKFNQNGTHKLSANEVAALVDGLLDMENDGGGVQEKVKRYKFGSDNLSIMGDYYGLRMINERFCRLARSVFLPFLRMHPRISAFPPEVKTYDHYCDELENFVSLTTSRMDALRSHQLIVLPPNFVSLLTNAYYGGNIAYLPNGRTEFTATENRVIKLVTEGLHRALEGAWRDVIQLSFTNPVHEDNLQFATFVENDEKVICCSFIIQLPEADPANVDLIYPLQALKPIAAHLRSRMQSDVVDDDIRWRARLQDAVLAVPLNVTARLAEPRVPIAALTGLRPGRIVPVDLALRPQLLVEGMPLFEVEPGEQSGKAAISLTRRIEL</sequence>
<protein>
    <recommendedName>
        <fullName evidence="4 11">Flagellar motor switch protein FliM</fullName>
    </recommendedName>
</protein>
<comment type="function">
    <text evidence="10">FliM is one of three proteins (FliG, FliN, FliM) that forms the rotor-mounted switch complex (C ring), located at the base of the basal body. This complex interacts with the CheY and CheZ chemotaxis proteins, in addition to contacting components of the motor that determine the direction of flagellar rotation.</text>
</comment>
<keyword evidence="9" id="KW-0975">Bacterial flagellum</keyword>
<gene>
    <name evidence="13" type="primary">fliM</name>
    <name evidence="13" type="ORF">GCM10011363_43890</name>
</gene>
<evidence type="ECO:0000256" key="11">
    <source>
        <dbReference type="NCBIfam" id="TIGR01397"/>
    </source>
</evidence>
<evidence type="ECO:0000256" key="10">
    <source>
        <dbReference type="ARBA" id="ARBA00025044"/>
    </source>
</evidence>
<dbReference type="PANTHER" id="PTHR30034:SF6">
    <property type="entry name" value="YOP PROTEINS TRANSLOCATION PROTEIN Q"/>
    <property type="match status" value="1"/>
</dbReference>
<evidence type="ECO:0000313" key="14">
    <source>
        <dbReference type="Proteomes" id="UP000645462"/>
    </source>
</evidence>
<proteinExistence type="inferred from homology"/>
<dbReference type="RefSeq" id="WP_188484250.1">
    <property type="nucleotide sequence ID" value="NZ_BMFC01000023.1"/>
</dbReference>
<feature type="domain" description="Flagellar motor switch protein FliN-like C-terminal" evidence="12">
    <location>
        <begin position="255"/>
        <end position="323"/>
    </location>
</feature>
<dbReference type="Proteomes" id="UP000645462">
    <property type="component" value="Unassembled WGS sequence"/>
</dbReference>
<dbReference type="Pfam" id="PF01052">
    <property type="entry name" value="FliMN_C"/>
    <property type="match status" value="1"/>
</dbReference>
<evidence type="ECO:0000256" key="9">
    <source>
        <dbReference type="ARBA" id="ARBA00023143"/>
    </source>
</evidence>